<dbReference type="InterPro" id="IPR041492">
    <property type="entry name" value="HAD_2"/>
</dbReference>
<sequence length="227" mass="23864">MTRPFPFDIVGFDLDGTLLDTSIELAASLNHALGSIGRPPIATDGVKALVGMGTRHMLTLGLQQSGEAEGETIRALHPVLIDHYRANLGSNCPPFPGLVDAIDQLQAMDVKLAVVTNKFESLAVQLLGNVGLAERFVTIIGGDTMGKGNGKPKPDPIHEMIARCGGGRAAYVGDSIHDVHASRAAGIPSVAVAFGFLSQPAEELGADAVINHYDELIENLELLGAIR</sequence>
<dbReference type="Proteomes" id="UP000263833">
    <property type="component" value="Unassembled WGS sequence"/>
</dbReference>
<reference evidence="6" key="1">
    <citation type="submission" date="2018-08" db="EMBL/GenBank/DDBJ databases">
        <authorList>
            <person name="Kim S.-J."/>
            <person name="Jung G.-Y."/>
        </authorList>
    </citation>
    <scope>NUCLEOTIDE SEQUENCE [LARGE SCALE GENOMIC DNA]</scope>
    <source>
        <strain evidence="6">GY_G</strain>
    </source>
</reference>
<evidence type="ECO:0000256" key="2">
    <source>
        <dbReference type="ARBA" id="ARBA00004818"/>
    </source>
</evidence>
<dbReference type="GO" id="GO:0005829">
    <property type="term" value="C:cytosol"/>
    <property type="evidence" value="ECO:0007669"/>
    <property type="project" value="TreeGrafter"/>
</dbReference>
<comment type="catalytic activity">
    <reaction evidence="1">
        <text>2-phosphoglycolate + H2O = glycolate + phosphate</text>
        <dbReference type="Rhea" id="RHEA:14369"/>
        <dbReference type="ChEBI" id="CHEBI:15377"/>
        <dbReference type="ChEBI" id="CHEBI:29805"/>
        <dbReference type="ChEBI" id="CHEBI:43474"/>
        <dbReference type="ChEBI" id="CHEBI:58033"/>
        <dbReference type="EC" id="3.1.3.18"/>
    </reaction>
</comment>
<dbReference type="GO" id="GO:0008967">
    <property type="term" value="F:phosphoglycolate phosphatase activity"/>
    <property type="evidence" value="ECO:0007669"/>
    <property type="project" value="UniProtKB-EC"/>
</dbReference>
<keyword evidence="6" id="KW-1185">Reference proteome</keyword>
<dbReference type="NCBIfam" id="TIGR01549">
    <property type="entry name" value="HAD-SF-IA-v1"/>
    <property type="match status" value="1"/>
</dbReference>
<gene>
    <name evidence="5" type="ORF">DXH95_09790</name>
</gene>
<evidence type="ECO:0000313" key="6">
    <source>
        <dbReference type="Proteomes" id="UP000263833"/>
    </source>
</evidence>
<dbReference type="InterPro" id="IPR006439">
    <property type="entry name" value="HAD-SF_hydro_IA"/>
</dbReference>
<comment type="caution">
    <text evidence="5">The sequence shown here is derived from an EMBL/GenBank/DDBJ whole genome shotgun (WGS) entry which is preliminary data.</text>
</comment>
<dbReference type="InterPro" id="IPR036412">
    <property type="entry name" value="HAD-like_sf"/>
</dbReference>
<protein>
    <recommendedName>
        <fullName evidence="4">phosphoglycolate phosphatase</fullName>
        <ecNumber evidence="4">3.1.3.18</ecNumber>
    </recommendedName>
</protein>
<evidence type="ECO:0000256" key="4">
    <source>
        <dbReference type="ARBA" id="ARBA00013078"/>
    </source>
</evidence>
<evidence type="ECO:0000256" key="1">
    <source>
        <dbReference type="ARBA" id="ARBA00000830"/>
    </source>
</evidence>
<dbReference type="PANTHER" id="PTHR43434:SF1">
    <property type="entry name" value="PHOSPHOGLYCOLATE PHOSPHATASE"/>
    <property type="match status" value="1"/>
</dbReference>
<dbReference type="AlphaFoldDB" id="A0A371BJ32"/>
<proteinExistence type="inferred from homology"/>
<dbReference type="Gene3D" id="3.40.50.1000">
    <property type="entry name" value="HAD superfamily/HAD-like"/>
    <property type="match status" value="1"/>
</dbReference>
<dbReference type="EC" id="3.1.3.18" evidence="4"/>
<dbReference type="InterPro" id="IPR023198">
    <property type="entry name" value="PGP-like_dom2"/>
</dbReference>
<evidence type="ECO:0000256" key="3">
    <source>
        <dbReference type="ARBA" id="ARBA00006171"/>
    </source>
</evidence>
<dbReference type="Pfam" id="PF13419">
    <property type="entry name" value="HAD_2"/>
    <property type="match status" value="1"/>
</dbReference>
<dbReference type="InterPro" id="IPR050155">
    <property type="entry name" value="HAD-like_hydrolase_sf"/>
</dbReference>
<dbReference type="SFLD" id="SFLDS00003">
    <property type="entry name" value="Haloacid_Dehalogenase"/>
    <property type="match status" value="1"/>
</dbReference>
<dbReference type="PANTHER" id="PTHR43434">
    <property type="entry name" value="PHOSPHOGLYCOLATE PHOSPHATASE"/>
    <property type="match status" value="1"/>
</dbReference>
<dbReference type="OrthoDB" id="9793014at2"/>
<dbReference type="EMBL" id="QRGP01000001">
    <property type="protein sequence ID" value="RDV07602.1"/>
    <property type="molecule type" value="Genomic_DNA"/>
</dbReference>
<dbReference type="GO" id="GO:0006281">
    <property type="term" value="P:DNA repair"/>
    <property type="evidence" value="ECO:0007669"/>
    <property type="project" value="TreeGrafter"/>
</dbReference>
<organism evidence="5 6">
    <name type="scientific">Sphingorhabdus pulchriflava</name>
    <dbReference type="NCBI Taxonomy" id="2292257"/>
    <lineage>
        <taxon>Bacteria</taxon>
        <taxon>Pseudomonadati</taxon>
        <taxon>Pseudomonadota</taxon>
        <taxon>Alphaproteobacteria</taxon>
        <taxon>Sphingomonadales</taxon>
        <taxon>Sphingomonadaceae</taxon>
        <taxon>Sphingorhabdus</taxon>
    </lineage>
</organism>
<dbReference type="InterPro" id="IPR023214">
    <property type="entry name" value="HAD_sf"/>
</dbReference>
<comment type="pathway">
    <text evidence="2">Organic acid metabolism; glycolate biosynthesis; glycolate from 2-phosphoglycolate: step 1/1.</text>
</comment>
<dbReference type="RefSeq" id="WP_115549146.1">
    <property type="nucleotide sequence ID" value="NZ_QRGP01000001.1"/>
</dbReference>
<comment type="similarity">
    <text evidence="3">Belongs to the HAD-like hydrolase superfamily. CbbY/CbbZ/Gph/YieH family.</text>
</comment>
<name>A0A371BJ32_9SPHN</name>
<dbReference type="Gene3D" id="1.10.150.240">
    <property type="entry name" value="Putative phosphatase, domain 2"/>
    <property type="match status" value="1"/>
</dbReference>
<accession>A0A371BJ32</accession>
<dbReference type="SUPFAM" id="SSF56784">
    <property type="entry name" value="HAD-like"/>
    <property type="match status" value="1"/>
</dbReference>
<evidence type="ECO:0000313" key="5">
    <source>
        <dbReference type="EMBL" id="RDV07602.1"/>
    </source>
</evidence>
<dbReference type="SFLD" id="SFLDG01129">
    <property type="entry name" value="C1.5:_HAD__Beta-PGM__Phosphata"/>
    <property type="match status" value="1"/>
</dbReference>
<keyword evidence="5" id="KW-0378">Hydrolase</keyword>